<dbReference type="AlphaFoldDB" id="A3U772"/>
<reference evidence="3 4" key="1">
    <citation type="journal article" date="2010" name="J. Bacteriol.">
        <title>The complete genome sequence of Croceibacter atlanticus HTCC2559T.</title>
        <authorList>
            <person name="Oh H.M."/>
            <person name="Kang I."/>
            <person name="Ferriera S."/>
            <person name="Giovannoni S.J."/>
            <person name="Cho J.C."/>
        </authorList>
    </citation>
    <scope>NUCLEOTIDE SEQUENCE [LARGE SCALE GENOMIC DNA]</scope>
    <source>
        <strain evidence="4">ATCC BAA-628 / HTCC2559 / KCTC 12090</strain>
    </source>
</reference>
<protein>
    <recommendedName>
        <fullName evidence="2">DUF547 domain-containing protein</fullName>
    </recommendedName>
</protein>
<dbReference type="HOGENOM" id="CLU_054137_1_0_10"/>
<accession>A3U772</accession>
<sequence>MKLILKFLIITITVSGLQSCALIGAAGLTSQGQPTKKVDGDLMSTTANSQVNVDHSEWDALLKKHVNKAGFVDYKGFKNDRAALDSYLNTLQSYKPNSNWSVQELLAYYINTYNAYTVDLILRNYPTNSIQDINGAFTNAFIPIDGSMLSLGSLENGVLRKMNEPRIHFAINCASYSCPKLLDEAYTAGKINEQLDLVTNEFINSDKNEISENAPKLSKIFSFYTKDFEPNLAEYINKYSDTKINPNAEITFKEYNWDLNEQ</sequence>
<evidence type="ECO:0000313" key="3">
    <source>
        <dbReference type="EMBL" id="EAP88089.1"/>
    </source>
</evidence>
<dbReference type="PANTHER" id="PTHR34386">
    <property type="entry name" value="GLUTAREDOXIN"/>
    <property type="match status" value="1"/>
</dbReference>
<dbReference type="PROSITE" id="PS51257">
    <property type="entry name" value="PROKAR_LIPOPROTEIN"/>
    <property type="match status" value="1"/>
</dbReference>
<dbReference type="InterPro" id="IPR006869">
    <property type="entry name" value="DUF547"/>
</dbReference>
<dbReference type="InterPro" id="IPR051548">
    <property type="entry name" value="Grx-like_ET"/>
</dbReference>
<feature type="domain" description="DUF547" evidence="2">
    <location>
        <begin position="98"/>
        <end position="203"/>
    </location>
</feature>
<dbReference type="Pfam" id="PF04784">
    <property type="entry name" value="DUF547"/>
    <property type="match status" value="1"/>
</dbReference>
<dbReference type="GO" id="GO:0009055">
    <property type="term" value="F:electron transfer activity"/>
    <property type="evidence" value="ECO:0007669"/>
    <property type="project" value="TreeGrafter"/>
</dbReference>
<keyword evidence="4" id="KW-1185">Reference proteome</keyword>
<dbReference type="GO" id="GO:0045454">
    <property type="term" value="P:cell redox homeostasis"/>
    <property type="evidence" value="ECO:0007669"/>
    <property type="project" value="TreeGrafter"/>
</dbReference>
<dbReference type="PANTHER" id="PTHR34386:SF1">
    <property type="entry name" value="GLUTAREDOXIN-LIKE PROTEIN NRDH"/>
    <property type="match status" value="1"/>
</dbReference>
<evidence type="ECO:0000256" key="1">
    <source>
        <dbReference type="SAM" id="SignalP"/>
    </source>
</evidence>
<evidence type="ECO:0000259" key="2">
    <source>
        <dbReference type="Pfam" id="PF04784"/>
    </source>
</evidence>
<proteinExistence type="predicted"/>
<dbReference type="KEGG" id="cat:CA2559_05000"/>
<dbReference type="STRING" id="216432.CA2559_05000"/>
<dbReference type="GeneID" id="89452792"/>
<gene>
    <name evidence="3" type="ordered locus">CA2559_05000</name>
</gene>
<dbReference type="EMBL" id="CP002046">
    <property type="protein sequence ID" value="EAP88089.1"/>
    <property type="molecule type" value="Genomic_DNA"/>
</dbReference>
<dbReference type="RefSeq" id="WP_013186765.1">
    <property type="nucleotide sequence ID" value="NC_014230.1"/>
</dbReference>
<evidence type="ECO:0000313" key="4">
    <source>
        <dbReference type="Proteomes" id="UP000002297"/>
    </source>
</evidence>
<dbReference type="OrthoDB" id="526867at2"/>
<keyword evidence="1" id="KW-0732">Signal</keyword>
<feature type="chain" id="PRO_5005659513" description="DUF547 domain-containing protein" evidence="1">
    <location>
        <begin position="22"/>
        <end position="262"/>
    </location>
</feature>
<name>A3U772_CROAH</name>
<feature type="signal peptide" evidence="1">
    <location>
        <begin position="1"/>
        <end position="21"/>
    </location>
</feature>
<organism evidence="3 4">
    <name type="scientific">Croceibacter atlanticus (strain ATCC BAA-628 / JCM 21780 / CIP 108009 / IAM 15332 / KCTC 12090 / HTCC2559)</name>
    <dbReference type="NCBI Taxonomy" id="216432"/>
    <lineage>
        <taxon>Bacteria</taxon>
        <taxon>Pseudomonadati</taxon>
        <taxon>Bacteroidota</taxon>
        <taxon>Flavobacteriia</taxon>
        <taxon>Flavobacteriales</taxon>
        <taxon>Flavobacteriaceae</taxon>
        <taxon>Croceibacter</taxon>
    </lineage>
</organism>
<dbReference type="eggNOG" id="COG0398">
    <property type="taxonomic scope" value="Bacteria"/>
</dbReference>
<dbReference type="Proteomes" id="UP000002297">
    <property type="component" value="Chromosome"/>
</dbReference>